<name>A0A8S1KJN5_PARPR</name>
<feature type="compositionally biased region" description="Low complexity" evidence="1">
    <location>
        <begin position="24"/>
        <end position="36"/>
    </location>
</feature>
<accession>A0A8S1KJN5</accession>
<dbReference type="AlphaFoldDB" id="A0A8S1KJN5"/>
<proteinExistence type="predicted"/>
<dbReference type="EMBL" id="CAJJDM010000021">
    <property type="protein sequence ID" value="CAD8055700.1"/>
    <property type="molecule type" value="Genomic_DNA"/>
</dbReference>
<keyword evidence="3" id="KW-1185">Reference proteome</keyword>
<evidence type="ECO:0000313" key="3">
    <source>
        <dbReference type="Proteomes" id="UP000688137"/>
    </source>
</evidence>
<comment type="caution">
    <text evidence="2">The sequence shown here is derived from an EMBL/GenBank/DDBJ whole genome shotgun (WGS) entry which is preliminary data.</text>
</comment>
<evidence type="ECO:0000313" key="2">
    <source>
        <dbReference type="EMBL" id="CAD8055700.1"/>
    </source>
</evidence>
<reference evidence="2" key="1">
    <citation type="submission" date="2021-01" db="EMBL/GenBank/DDBJ databases">
        <authorList>
            <consortium name="Genoscope - CEA"/>
            <person name="William W."/>
        </authorList>
    </citation>
    <scope>NUCLEOTIDE SEQUENCE</scope>
</reference>
<protein>
    <submittedName>
        <fullName evidence="2">Uncharacterized protein</fullName>
    </submittedName>
</protein>
<organism evidence="2 3">
    <name type="scientific">Paramecium primaurelia</name>
    <dbReference type="NCBI Taxonomy" id="5886"/>
    <lineage>
        <taxon>Eukaryota</taxon>
        <taxon>Sar</taxon>
        <taxon>Alveolata</taxon>
        <taxon>Ciliophora</taxon>
        <taxon>Intramacronucleata</taxon>
        <taxon>Oligohymenophorea</taxon>
        <taxon>Peniculida</taxon>
        <taxon>Parameciidae</taxon>
        <taxon>Paramecium</taxon>
    </lineage>
</organism>
<feature type="region of interest" description="Disordered" evidence="1">
    <location>
        <begin position="1"/>
        <end position="49"/>
    </location>
</feature>
<dbReference type="Proteomes" id="UP000688137">
    <property type="component" value="Unassembled WGS sequence"/>
</dbReference>
<evidence type="ECO:0000256" key="1">
    <source>
        <dbReference type="SAM" id="MobiDB-lite"/>
    </source>
</evidence>
<sequence>MNPLFNQPIPITRQTQNPAPPFQQNPGNQQNPIQPQTLNKGGFPNQNQNMIGIPNMIGNQNLIGNPNVMGTIVNQNPIMPQNPIQLNKNQDNNQKMELVEQLNIVVREAKERRAKIMDFYEKVKY</sequence>
<gene>
    <name evidence="2" type="ORF">PPRIM_AZ9-3.1.T0230312</name>
</gene>